<feature type="non-terminal residue" evidence="1">
    <location>
        <position position="1"/>
    </location>
</feature>
<comment type="caution">
    <text evidence="1">The sequence shown here is derived from an EMBL/GenBank/DDBJ whole genome shotgun (WGS) entry which is preliminary data.</text>
</comment>
<dbReference type="EMBL" id="CAJVQB010022250">
    <property type="protein sequence ID" value="CAG8799124.1"/>
    <property type="molecule type" value="Genomic_DNA"/>
</dbReference>
<gene>
    <name evidence="1" type="ORF">GMARGA_LOCUS22733</name>
</gene>
<keyword evidence="2" id="KW-1185">Reference proteome</keyword>
<reference evidence="1 2" key="1">
    <citation type="submission" date="2021-06" db="EMBL/GenBank/DDBJ databases">
        <authorList>
            <person name="Kallberg Y."/>
            <person name="Tangrot J."/>
            <person name="Rosling A."/>
        </authorList>
    </citation>
    <scope>NUCLEOTIDE SEQUENCE [LARGE SCALE GENOMIC DNA]</scope>
    <source>
        <strain evidence="1 2">120-4 pot B 10/14</strain>
    </source>
</reference>
<name>A0ABN7VTS4_GIGMA</name>
<sequence length="308" mass="35470">KKKKSKTKVRSNYLSTDKEIDEIIEACIPKNTCKAMQKWVKALNSVETVTNKNQLEKEMIEFFCGGSQKFVINNKSKFSLLWEALIGKIKVLKQSKKVIKHYDPLSPDELRTIFNHKALLINIVKGSNIGDKGLQFMKFFQKNDPSGIEENLDKLIIPVLSDPEEYLEPVHNIKLYLSKRPYLDAKLEQNSYSNFMKNICSEVEINIKDHNIVNYSGRTMPIIYLFRESIPIVTSISITGYKSVSLYHSTKSNLPFYINATKKNPTFGEIRLLRSSQSNLQNVSNNEQGTMVINNYYLNGDYITINQY</sequence>
<protein>
    <submittedName>
        <fullName evidence="1">38929_t:CDS:1</fullName>
    </submittedName>
</protein>
<dbReference type="Proteomes" id="UP000789901">
    <property type="component" value="Unassembled WGS sequence"/>
</dbReference>
<evidence type="ECO:0000313" key="1">
    <source>
        <dbReference type="EMBL" id="CAG8799124.1"/>
    </source>
</evidence>
<organism evidence="1 2">
    <name type="scientific">Gigaspora margarita</name>
    <dbReference type="NCBI Taxonomy" id="4874"/>
    <lineage>
        <taxon>Eukaryota</taxon>
        <taxon>Fungi</taxon>
        <taxon>Fungi incertae sedis</taxon>
        <taxon>Mucoromycota</taxon>
        <taxon>Glomeromycotina</taxon>
        <taxon>Glomeromycetes</taxon>
        <taxon>Diversisporales</taxon>
        <taxon>Gigasporaceae</taxon>
        <taxon>Gigaspora</taxon>
    </lineage>
</organism>
<proteinExistence type="predicted"/>
<accession>A0ABN7VTS4</accession>
<evidence type="ECO:0000313" key="2">
    <source>
        <dbReference type="Proteomes" id="UP000789901"/>
    </source>
</evidence>